<reference evidence="3" key="1">
    <citation type="journal article" date="2017" name="Nat. Ecol. Evol.">
        <title>Genome expansion and lineage-specific genetic innovations in the forest pathogenic fungi Armillaria.</title>
        <authorList>
            <person name="Sipos G."/>
            <person name="Prasanna A.N."/>
            <person name="Walter M.C."/>
            <person name="O'Connor E."/>
            <person name="Balint B."/>
            <person name="Krizsan K."/>
            <person name="Kiss B."/>
            <person name="Hess J."/>
            <person name="Varga T."/>
            <person name="Slot J."/>
            <person name="Riley R."/>
            <person name="Boka B."/>
            <person name="Rigling D."/>
            <person name="Barry K."/>
            <person name="Lee J."/>
            <person name="Mihaltcheva S."/>
            <person name="LaButti K."/>
            <person name="Lipzen A."/>
            <person name="Waldron R."/>
            <person name="Moloney N.M."/>
            <person name="Sperisen C."/>
            <person name="Kredics L."/>
            <person name="Vagvoelgyi C."/>
            <person name="Patrignani A."/>
            <person name="Fitzpatrick D."/>
            <person name="Nagy I."/>
            <person name="Doyle S."/>
            <person name="Anderson J.B."/>
            <person name="Grigoriev I.V."/>
            <person name="Gueldener U."/>
            <person name="Muensterkoetter M."/>
            <person name="Nagy L.G."/>
        </authorList>
    </citation>
    <scope>NUCLEOTIDE SEQUENCE [LARGE SCALE GENOMIC DNA]</scope>
    <source>
        <strain evidence="3">Ar21-2</strain>
    </source>
</reference>
<name>A0A2H3CX20_ARMGA</name>
<feature type="compositionally biased region" description="Low complexity" evidence="1">
    <location>
        <begin position="14"/>
        <end position="24"/>
    </location>
</feature>
<evidence type="ECO:0000313" key="2">
    <source>
        <dbReference type="EMBL" id="PBK81327.1"/>
    </source>
</evidence>
<dbReference type="EMBL" id="KZ293732">
    <property type="protein sequence ID" value="PBK81327.1"/>
    <property type="molecule type" value="Genomic_DNA"/>
</dbReference>
<keyword evidence="3" id="KW-1185">Reference proteome</keyword>
<evidence type="ECO:0000313" key="3">
    <source>
        <dbReference type="Proteomes" id="UP000217790"/>
    </source>
</evidence>
<feature type="region of interest" description="Disordered" evidence="1">
    <location>
        <begin position="1"/>
        <end position="24"/>
    </location>
</feature>
<organism evidence="2 3">
    <name type="scientific">Armillaria gallica</name>
    <name type="common">Bulbous honey fungus</name>
    <name type="synonym">Armillaria bulbosa</name>
    <dbReference type="NCBI Taxonomy" id="47427"/>
    <lineage>
        <taxon>Eukaryota</taxon>
        <taxon>Fungi</taxon>
        <taxon>Dikarya</taxon>
        <taxon>Basidiomycota</taxon>
        <taxon>Agaricomycotina</taxon>
        <taxon>Agaricomycetes</taxon>
        <taxon>Agaricomycetidae</taxon>
        <taxon>Agaricales</taxon>
        <taxon>Marasmiineae</taxon>
        <taxon>Physalacriaceae</taxon>
        <taxon>Armillaria</taxon>
    </lineage>
</organism>
<accession>A0A2H3CX20</accession>
<sequence length="283" mass="31188">MASDPGYTMSAEHSSQGGLSQQGSAKPSLLRKAIVTMDDHVFLAFTADNLAPIPETGRGHVESQKLTRMLIRSRAAFMLVLAEIAFNTVLQPDFWDEVVLVHFESHVTNLFKESWIARDGEGFQYEGAKDYNLQGMQHVGAFVDVMVCDFPGAFEKMIAAGIPLWLAWGTVHEHAAGHYPMVQYTPSYTKVSQALVRKVEAQAPTCLYKRIAMGLHALPNTSIFYPVDLEVMPWQSFGGGCGMDALMQSEPEQVSSSPDALSTNAPEESWGMDETMQPDQVQP</sequence>
<dbReference type="InParanoid" id="A0A2H3CX20"/>
<feature type="region of interest" description="Disordered" evidence="1">
    <location>
        <begin position="249"/>
        <end position="283"/>
    </location>
</feature>
<proteinExistence type="predicted"/>
<dbReference type="Proteomes" id="UP000217790">
    <property type="component" value="Unassembled WGS sequence"/>
</dbReference>
<protein>
    <submittedName>
        <fullName evidence="2">Uncharacterized protein</fullName>
    </submittedName>
</protein>
<gene>
    <name evidence="2" type="ORF">ARMGADRAFT_1091463</name>
</gene>
<evidence type="ECO:0000256" key="1">
    <source>
        <dbReference type="SAM" id="MobiDB-lite"/>
    </source>
</evidence>
<feature type="compositionally biased region" description="Polar residues" evidence="1">
    <location>
        <begin position="250"/>
        <end position="266"/>
    </location>
</feature>
<dbReference type="AlphaFoldDB" id="A0A2H3CX20"/>
<dbReference type="OrthoDB" id="10534056at2759"/>